<name>A0ABV9RV96_9PSEU</name>
<gene>
    <name evidence="1" type="ORF">ACFPCV_07040</name>
</gene>
<evidence type="ECO:0000313" key="2">
    <source>
        <dbReference type="Proteomes" id="UP001595859"/>
    </source>
</evidence>
<keyword evidence="2" id="KW-1185">Reference proteome</keyword>
<reference evidence="2" key="1">
    <citation type="journal article" date="2019" name="Int. J. Syst. Evol. Microbiol.">
        <title>The Global Catalogue of Microorganisms (GCM) 10K type strain sequencing project: providing services to taxonomists for standard genome sequencing and annotation.</title>
        <authorList>
            <consortium name="The Broad Institute Genomics Platform"/>
            <consortium name="The Broad Institute Genome Sequencing Center for Infectious Disease"/>
            <person name="Wu L."/>
            <person name="Ma J."/>
        </authorList>
    </citation>
    <scope>NUCLEOTIDE SEQUENCE [LARGE SCALE GENOMIC DNA]</scope>
    <source>
        <strain evidence="2">ZS-22-S1</strain>
    </source>
</reference>
<comment type="caution">
    <text evidence="1">The sequence shown here is derived from an EMBL/GenBank/DDBJ whole genome shotgun (WGS) entry which is preliminary data.</text>
</comment>
<dbReference type="RefSeq" id="WP_378055225.1">
    <property type="nucleotide sequence ID" value="NZ_JBHSIS010000003.1"/>
</dbReference>
<organism evidence="1 2">
    <name type="scientific">Actinophytocola glycyrrhizae</name>
    <dbReference type="NCBI Taxonomy" id="2044873"/>
    <lineage>
        <taxon>Bacteria</taxon>
        <taxon>Bacillati</taxon>
        <taxon>Actinomycetota</taxon>
        <taxon>Actinomycetes</taxon>
        <taxon>Pseudonocardiales</taxon>
        <taxon>Pseudonocardiaceae</taxon>
    </lineage>
</organism>
<dbReference type="Proteomes" id="UP001595859">
    <property type="component" value="Unassembled WGS sequence"/>
</dbReference>
<proteinExistence type="predicted"/>
<accession>A0ABV9RV96</accession>
<evidence type="ECO:0000313" key="1">
    <source>
        <dbReference type="EMBL" id="MFC4853253.1"/>
    </source>
</evidence>
<sequence length="218" mass="23473">MTTATEQASHPVNVAVSAQVVRVSGPRNAEAVNEALRAPVDARLRAVRDDIAAVRARLRDDDERWDDPASITITANALVQGTDFVSVRYDNQPDTSLITNSSWQSFDSVTVDVRTGEALTPDEIYRPGAAGELADRWLDEEAIAGCPDISTGSARVDLTEENLGREVTVAFARDHASFTVELPRLGRANACGIPTVDLPYDELSEVLDPVLVADLTTG</sequence>
<protein>
    <submittedName>
        <fullName evidence="1">Uncharacterized protein</fullName>
    </submittedName>
</protein>
<dbReference type="EMBL" id="JBHSIS010000003">
    <property type="protein sequence ID" value="MFC4853253.1"/>
    <property type="molecule type" value="Genomic_DNA"/>
</dbReference>